<feature type="active site" description="Proton acceptor" evidence="5 6">
    <location>
        <position position="156"/>
    </location>
</feature>
<comment type="pathway">
    <text evidence="5">Amine and polyamine biosynthesis; spermidine biosynthesis; spermidine from putrescine: step 1/1.</text>
</comment>
<feature type="binding site" evidence="5">
    <location>
        <position position="163"/>
    </location>
    <ligand>
        <name>S-methyl-5'-thioadenosine</name>
        <dbReference type="ChEBI" id="CHEBI:17509"/>
    </ligand>
</feature>
<dbReference type="InterPro" id="IPR030373">
    <property type="entry name" value="PABS_CS"/>
</dbReference>
<dbReference type="Pfam" id="PF17284">
    <property type="entry name" value="Spermine_synt_N"/>
    <property type="match status" value="1"/>
</dbReference>
<feature type="binding site" evidence="5">
    <location>
        <position position="86"/>
    </location>
    <ligand>
        <name>spermidine</name>
        <dbReference type="ChEBI" id="CHEBI:57834"/>
    </ligand>
</feature>
<reference evidence="11" key="1">
    <citation type="journal article" date="2019" name="Int. J. Syst. Evol. Microbiol.">
        <title>The Global Catalogue of Microorganisms (GCM) 10K type strain sequencing project: providing services to taxonomists for standard genome sequencing and annotation.</title>
        <authorList>
            <consortium name="The Broad Institute Genomics Platform"/>
            <consortium name="The Broad Institute Genome Sequencing Center for Infectious Disease"/>
            <person name="Wu L."/>
            <person name="Ma J."/>
        </authorList>
    </citation>
    <scope>NUCLEOTIDE SEQUENCE [LARGE SCALE GENOMIC DNA]</scope>
    <source>
        <strain evidence="11">KCTC 42953</strain>
    </source>
</reference>
<evidence type="ECO:0000256" key="4">
    <source>
        <dbReference type="ARBA" id="ARBA00023115"/>
    </source>
</evidence>
<dbReference type="SUPFAM" id="SSF53335">
    <property type="entry name" value="S-adenosyl-L-methionine-dependent methyltransferases"/>
    <property type="match status" value="1"/>
</dbReference>
<dbReference type="PROSITE" id="PS51006">
    <property type="entry name" value="PABS_2"/>
    <property type="match status" value="1"/>
</dbReference>
<dbReference type="EC" id="2.5.1.16" evidence="5"/>
<comment type="similarity">
    <text evidence="1 5 7">Belongs to the spermidine/spermine synthase family.</text>
</comment>
<dbReference type="Gene3D" id="3.40.50.150">
    <property type="entry name" value="Vaccinia Virus protein VP39"/>
    <property type="match status" value="1"/>
</dbReference>
<evidence type="ECO:0000256" key="8">
    <source>
        <dbReference type="RuleBase" id="RU003837"/>
    </source>
</evidence>
<keyword evidence="11" id="KW-1185">Reference proteome</keyword>
<feature type="binding site" evidence="5">
    <location>
        <position position="106"/>
    </location>
    <ligand>
        <name>S-methyl-5'-thioadenosine</name>
        <dbReference type="ChEBI" id="CHEBI:17509"/>
    </ligand>
</feature>
<evidence type="ECO:0000256" key="3">
    <source>
        <dbReference type="ARBA" id="ARBA00023066"/>
    </source>
</evidence>
<feature type="binding site" evidence="5">
    <location>
        <begin position="156"/>
        <end position="159"/>
    </location>
    <ligand>
        <name>spermidine</name>
        <dbReference type="ChEBI" id="CHEBI:57834"/>
    </ligand>
</feature>
<name>A0ABV7JBU0_9GAMM</name>
<dbReference type="Proteomes" id="UP001595533">
    <property type="component" value="Unassembled WGS sequence"/>
</dbReference>
<evidence type="ECO:0000313" key="10">
    <source>
        <dbReference type="EMBL" id="MFC3194587.1"/>
    </source>
</evidence>
<accession>A0ABV7JBU0</accession>
<feature type="domain" description="PABS" evidence="9">
    <location>
        <begin position="7"/>
        <end position="236"/>
    </location>
</feature>
<organism evidence="10 11">
    <name type="scientific">Marinicella sediminis</name>
    <dbReference type="NCBI Taxonomy" id="1792834"/>
    <lineage>
        <taxon>Bacteria</taxon>
        <taxon>Pseudomonadati</taxon>
        <taxon>Pseudomonadota</taxon>
        <taxon>Gammaproteobacteria</taxon>
        <taxon>Lysobacterales</taxon>
        <taxon>Marinicellaceae</taxon>
        <taxon>Marinicella</taxon>
    </lineage>
</organism>
<comment type="function">
    <text evidence="5">Catalyzes the irreversible transfer of a propylamine group from the amino donor S-adenosylmethioninamine (decarboxy-AdoMet) to putrescine (1,4-diaminobutane) to yield spermidine.</text>
</comment>
<comment type="catalytic activity">
    <reaction evidence="5 8">
        <text>S-adenosyl 3-(methylsulfanyl)propylamine + putrescine = S-methyl-5'-thioadenosine + spermidine + H(+)</text>
        <dbReference type="Rhea" id="RHEA:12721"/>
        <dbReference type="ChEBI" id="CHEBI:15378"/>
        <dbReference type="ChEBI" id="CHEBI:17509"/>
        <dbReference type="ChEBI" id="CHEBI:57443"/>
        <dbReference type="ChEBI" id="CHEBI:57834"/>
        <dbReference type="ChEBI" id="CHEBI:326268"/>
        <dbReference type="EC" id="2.5.1.16"/>
    </reaction>
</comment>
<dbReference type="CDD" id="cd02440">
    <property type="entry name" value="AdoMet_MTases"/>
    <property type="match status" value="1"/>
</dbReference>
<dbReference type="GO" id="GO:0004766">
    <property type="term" value="F:spermidine synthase activity"/>
    <property type="evidence" value="ECO:0007669"/>
    <property type="project" value="UniProtKB-EC"/>
</dbReference>
<evidence type="ECO:0000259" key="9">
    <source>
        <dbReference type="PROSITE" id="PS51006"/>
    </source>
</evidence>
<evidence type="ECO:0000256" key="7">
    <source>
        <dbReference type="RuleBase" id="RU003836"/>
    </source>
</evidence>
<dbReference type="EMBL" id="JBHRTS010000005">
    <property type="protein sequence ID" value="MFC3194587.1"/>
    <property type="molecule type" value="Genomic_DNA"/>
</dbReference>
<gene>
    <name evidence="5 10" type="primary">speE</name>
    <name evidence="10" type="ORF">ACFODZ_10100</name>
</gene>
<feature type="binding site" evidence="5">
    <location>
        <position position="62"/>
    </location>
    <ligand>
        <name>spermidine</name>
        <dbReference type="ChEBI" id="CHEBI:57834"/>
    </ligand>
</feature>
<protein>
    <recommendedName>
        <fullName evidence="5">Polyamine aminopropyltransferase</fullName>
    </recommendedName>
    <alternativeName>
        <fullName evidence="5">Putrescine aminopropyltransferase</fullName>
        <shortName evidence="5">PAPT</shortName>
    </alternativeName>
    <alternativeName>
        <fullName evidence="5">Spermidine synthase</fullName>
        <shortName evidence="5">SPDS</shortName>
        <shortName evidence="5">SPDSY</shortName>
        <ecNumber evidence="5">2.5.1.16</ecNumber>
    </alternativeName>
</protein>
<dbReference type="PROSITE" id="PS01330">
    <property type="entry name" value="PABS_1"/>
    <property type="match status" value="1"/>
</dbReference>
<dbReference type="InterPro" id="IPR037163">
    <property type="entry name" value="Spermidine_synt_N_sf"/>
</dbReference>
<sequence length="287" mass="32271">MKKQIQESLYPGWGQSFGMDEVLFEHQTDHQHLVIFNNQRWGTVMMLDGVVQTTEKDEFIYHEMMTHVPMLSHPEPKNVLIIGGGDGGILREVLKHPTVESVTQVEIDQAVIDMCVKYLPNHSSGAFEDPRVKVVIDDGVNFVDQCEERFDVIISDSTDPIGPGESLFTSRFYQGIAQCLDKNGVFVAQNGVSFMQMDEVTTSHQRLTPCFKEVTFYAAAVPTYVGGIMTFAWATQNPELQSTSTDDLLQRQLDRGIKTNYYRPAVHQASFALPAYVIDAIEAVSER</sequence>
<evidence type="ECO:0000256" key="5">
    <source>
        <dbReference type="HAMAP-Rule" id="MF_00198"/>
    </source>
</evidence>
<dbReference type="NCBIfam" id="NF037959">
    <property type="entry name" value="MFS_SpdSyn"/>
    <property type="match status" value="1"/>
</dbReference>
<comment type="caution">
    <text evidence="10">The sequence shown here is derived from an EMBL/GenBank/DDBJ whole genome shotgun (WGS) entry which is preliminary data.</text>
</comment>
<evidence type="ECO:0000256" key="1">
    <source>
        <dbReference type="ARBA" id="ARBA00007867"/>
    </source>
</evidence>
<comment type="subunit">
    <text evidence="5">Homodimer or homotetramer.</text>
</comment>
<keyword evidence="3 5" id="KW-0745">Spermidine biosynthesis</keyword>
<evidence type="ECO:0000256" key="6">
    <source>
        <dbReference type="PROSITE-ProRule" id="PRU00354"/>
    </source>
</evidence>
<dbReference type="RefSeq" id="WP_077410646.1">
    <property type="nucleotide sequence ID" value="NZ_JBHRTS010000005.1"/>
</dbReference>
<dbReference type="HAMAP" id="MF_00198">
    <property type="entry name" value="Spermidine_synth"/>
    <property type="match status" value="1"/>
</dbReference>
<dbReference type="NCBIfam" id="NF002010">
    <property type="entry name" value="PRK00811.1"/>
    <property type="match status" value="1"/>
</dbReference>
<evidence type="ECO:0000256" key="2">
    <source>
        <dbReference type="ARBA" id="ARBA00022679"/>
    </source>
</evidence>
<dbReference type="PANTHER" id="PTHR11558:SF11">
    <property type="entry name" value="SPERMIDINE SYNTHASE"/>
    <property type="match status" value="1"/>
</dbReference>
<evidence type="ECO:0000313" key="11">
    <source>
        <dbReference type="Proteomes" id="UP001595533"/>
    </source>
</evidence>
<dbReference type="InterPro" id="IPR001045">
    <property type="entry name" value="Spermi_synthase"/>
</dbReference>
<keyword evidence="2 5" id="KW-0808">Transferase</keyword>
<keyword evidence="4 5" id="KW-0620">Polyamine biosynthesis</keyword>
<feature type="binding site" evidence="5">
    <location>
        <position position="31"/>
    </location>
    <ligand>
        <name>S-methyl-5'-thioadenosine</name>
        <dbReference type="ChEBI" id="CHEBI:17509"/>
    </ligand>
</feature>
<dbReference type="NCBIfam" id="TIGR00417">
    <property type="entry name" value="speE"/>
    <property type="match status" value="1"/>
</dbReference>
<proteinExistence type="inferred from homology"/>
<dbReference type="InterPro" id="IPR029063">
    <property type="entry name" value="SAM-dependent_MTases_sf"/>
</dbReference>
<dbReference type="InterPro" id="IPR030374">
    <property type="entry name" value="PABS"/>
</dbReference>
<dbReference type="Gene3D" id="2.30.140.10">
    <property type="entry name" value="Spermidine synthase, tetramerisation domain"/>
    <property type="match status" value="1"/>
</dbReference>
<dbReference type="Pfam" id="PF01564">
    <property type="entry name" value="Spermine_synth"/>
    <property type="match status" value="1"/>
</dbReference>
<dbReference type="InterPro" id="IPR035246">
    <property type="entry name" value="Spermidine_synt_N"/>
</dbReference>
<feature type="binding site" evidence="5">
    <location>
        <begin position="138"/>
        <end position="139"/>
    </location>
    <ligand>
        <name>S-methyl-5'-thioadenosine</name>
        <dbReference type="ChEBI" id="CHEBI:17509"/>
    </ligand>
</feature>
<dbReference type="PANTHER" id="PTHR11558">
    <property type="entry name" value="SPERMIDINE/SPERMINE SYNTHASE"/>
    <property type="match status" value="1"/>
</dbReference>